<evidence type="ECO:0000313" key="4">
    <source>
        <dbReference type="EMBL" id="CAC12151.1"/>
    </source>
</evidence>
<evidence type="ECO:0000313" key="5">
    <source>
        <dbReference type="Proteomes" id="UP000001024"/>
    </source>
</evidence>
<feature type="domain" description="MoaB/Mog" evidence="3">
    <location>
        <begin position="186"/>
        <end position="325"/>
    </location>
</feature>
<dbReference type="SMART" id="SM00852">
    <property type="entry name" value="MoCF_biosynth"/>
    <property type="match status" value="1"/>
</dbReference>
<dbReference type="PANTHER" id="PTHR10192">
    <property type="entry name" value="MOLYBDOPTERIN BIOSYNTHESIS PROTEIN"/>
    <property type="match status" value="1"/>
</dbReference>
<evidence type="ECO:0000256" key="2">
    <source>
        <dbReference type="ARBA" id="ARBA00023150"/>
    </source>
</evidence>
<dbReference type="InterPro" id="IPR005110">
    <property type="entry name" value="MoeA_linker/N"/>
</dbReference>
<gene>
    <name evidence="4" type="ordered locus">Ta1022</name>
</gene>
<keyword evidence="2" id="KW-0501">Molybdenum cofactor biosynthesis</keyword>
<dbReference type="PaxDb" id="273075-Ta1022"/>
<dbReference type="STRING" id="273075.gene:9572242"/>
<dbReference type="GO" id="GO:0061599">
    <property type="term" value="F:molybdopterin molybdotransferase activity"/>
    <property type="evidence" value="ECO:0007669"/>
    <property type="project" value="TreeGrafter"/>
</dbReference>
<dbReference type="KEGG" id="tac:Ta1022"/>
<dbReference type="InParanoid" id="Q9HJE7"/>
<dbReference type="InterPro" id="IPR036135">
    <property type="entry name" value="MoeA_linker/N_sf"/>
</dbReference>
<dbReference type="InterPro" id="IPR038987">
    <property type="entry name" value="MoeA-like"/>
</dbReference>
<dbReference type="InterPro" id="IPR005111">
    <property type="entry name" value="MoeA_C_domain_IV"/>
</dbReference>
<reference evidence="4 5" key="1">
    <citation type="journal article" date="2000" name="Nature">
        <title>The genome sequence of the thermoacidophilic scavenger Thermoplasma acidophilum.</title>
        <authorList>
            <person name="Ruepp A."/>
            <person name="Graml W."/>
            <person name="Santos-Martinez M.L."/>
            <person name="Koretke K.K."/>
            <person name="Volker C."/>
            <person name="Mewes H.W."/>
            <person name="Frishman D."/>
            <person name="Stocker S."/>
            <person name="Lupas A.N."/>
            <person name="Baumeister W."/>
        </authorList>
    </citation>
    <scope>NUCLEOTIDE SEQUENCE [LARGE SCALE GENOMIC DNA]</scope>
    <source>
        <strain evidence="5">ATCC 25905 / DSM 1728 / JCM 9062 / NBRC 15155 / AMRC-C165</strain>
    </source>
</reference>
<evidence type="ECO:0000256" key="1">
    <source>
        <dbReference type="ARBA" id="ARBA00005046"/>
    </source>
</evidence>
<protein>
    <submittedName>
        <fullName evidence="4">Molybdopterin biosynthesis protein (MoeA-1) related protein</fullName>
    </submittedName>
</protein>
<dbReference type="RefSeq" id="WP_010901433.1">
    <property type="nucleotide sequence ID" value="NC_002578.1"/>
</dbReference>
<dbReference type="AlphaFoldDB" id="Q9HJE7"/>
<dbReference type="Gene3D" id="2.40.340.10">
    <property type="entry name" value="MoeA, C-terminal, domain IV"/>
    <property type="match status" value="1"/>
</dbReference>
<dbReference type="InterPro" id="IPR036688">
    <property type="entry name" value="MoeA_C_domain_IV_sf"/>
</dbReference>
<keyword evidence="5" id="KW-1185">Reference proteome</keyword>
<dbReference type="InterPro" id="IPR008284">
    <property type="entry name" value="MoCF_biosynth_CS"/>
</dbReference>
<dbReference type="InterPro" id="IPR036425">
    <property type="entry name" value="MoaB/Mog-like_dom_sf"/>
</dbReference>
<dbReference type="Proteomes" id="UP000001024">
    <property type="component" value="Chromosome"/>
</dbReference>
<dbReference type="InterPro" id="IPR001453">
    <property type="entry name" value="MoaB/Mog_dom"/>
</dbReference>
<dbReference type="EnsemblBacteria" id="CAC12151">
    <property type="protein sequence ID" value="CAC12151"/>
    <property type="gene ID" value="CAC12151"/>
</dbReference>
<dbReference type="SUPFAM" id="SSF63882">
    <property type="entry name" value="MoeA N-terminal region -like"/>
    <property type="match status" value="1"/>
</dbReference>
<dbReference type="PANTHER" id="PTHR10192:SF5">
    <property type="entry name" value="GEPHYRIN"/>
    <property type="match status" value="1"/>
</dbReference>
<organism evidence="4 5">
    <name type="scientific">Thermoplasma acidophilum (strain ATCC 25905 / DSM 1728 / JCM 9062 / NBRC 15155 / AMRC-C165)</name>
    <dbReference type="NCBI Taxonomy" id="273075"/>
    <lineage>
        <taxon>Archaea</taxon>
        <taxon>Methanobacteriati</taxon>
        <taxon>Thermoplasmatota</taxon>
        <taxon>Thermoplasmata</taxon>
        <taxon>Thermoplasmatales</taxon>
        <taxon>Thermoplasmataceae</taxon>
        <taxon>Thermoplasma</taxon>
    </lineage>
</organism>
<dbReference type="NCBIfam" id="NF011068">
    <property type="entry name" value="PRK14498.1"/>
    <property type="match status" value="1"/>
</dbReference>
<dbReference type="GO" id="GO:0005737">
    <property type="term" value="C:cytoplasm"/>
    <property type="evidence" value="ECO:0007669"/>
    <property type="project" value="TreeGrafter"/>
</dbReference>
<evidence type="ECO:0000259" key="3">
    <source>
        <dbReference type="SMART" id="SM00852"/>
    </source>
</evidence>
<dbReference type="Pfam" id="PF03453">
    <property type="entry name" value="MoeA_N"/>
    <property type="match status" value="1"/>
</dbReference>
<dbReference type="PROSITE" id="PS01079">
    <property type="entry name" value="MOCF_BIOSYNTHESIS_2"/>
    <property type="match status" value="1"/>
</dbReference>
<dbReference type="Gene3D" id="3.90.105.10">
    <property type="entry name" value="Molybdopterin biosynthesis moea protein, domain 2"/>
    <property type="match status" value="1"/>
</dbReference>
<dbReference type="SUPFAM" id="SSF53850">
    <property type="entry name" value="Periplasmic binding protein-like II"/>
    <property type="match status" value="1"/>
</dbReference>
<sequence length="626" mass="68283">MKVFHRLVSAEDARSIMAGEMRKLMRVVEVPIEEAVGLTAAEDIFSQYDVPPFDRSEVDGFAVDHADVDGAQEDAPVTLRIAGSISPGETGNVTVERGKAVYIATGSVMPKGSDAVVMVEDTRQHGDYVDIYRSVYPGENVAFAGTDISLGDIIAKAGTVLTPEKLATLAASGVARVRVFDRIRIGIFSTGNEIVRPGTNLKLGQIFDVNGYYFQTKLSSSGGVHAVFLGSVPDREDDMVKIIRDNLDSFDILMASGSTSAGFLDMLYRVIEKVGGSILFHGINMRPGKPTFFGRIGEKLFIGMPGFPLSSAVILNYIVIPSIRKAISGDFERPRVVKVPVKIAPDHMQETVYPAIITRNGYAFPIMGNSGSISRIRFADGFIAIPGDLKYVDPGDNVLYYPLNEREASVICIGSSDPLMEMAVLETDRNAKIVNMGSWGGVNAMRIGIADVSGIHILKNGTYNIPVLDESLKERAMLIRGFSRNRGFLSKSGISSFEEILDRGLTFVNRNKGSGTRDLIEEMIGNNEKIRTSMHGYLWESPSEAGVAQAVAQDRADAGVGLEFYAVKLGLKYHHIKKENYDILISREFYASDAGKLFIKALKSLRGMESKYPGYEIPENIGEVIA</sequence>
<dbReference type="Gene3D" id="2.170.190.11">
    <property type="entry name" value="Molybdopterin biosynthesis moea protein, domain 3"/>
    <property type="match status" value="1"/>
</dbReference>
<dbReference type="eggNOG" id="arCOG00217">
    <property type="taxonomic scope" value="Archaea"/>
</dbReference>
<dbReference type="Gene3D" id="3.40.980.10">
    <property type="entry name" value="MoaB/Mog-like domain"/>
    <property type="match status" value="1"/>
</dbReference>
<dbReference type="InterPro" id="IPR024370">
    <property type="entry name" value="PBP_domain"/>
</dbReference>
<dbReference type="SUPFAM" id="SSF53218">
    <property type="entry name" value="Molybdenum cofactor biosynthesis proteins"/>
    <property type="match status" value="1"/>
</dbReference>
<dbReference type="CDD" id="cd00887">
    <property type="entry name" value="MoeA"/>
    <property type="match status" value="1"/>
</dbReference>
<dbReference type="GO" id="GO:0006777">
    <property type="term" value="P:Mo-molybdopterin cofactor biosynthetic process"/>
    <property type="evidence" value="ECO:0007669"/>
    <property type="project" value="UniProtKB-KW"/>
</dbReference>
<dbReference type="Pfam" id="PF12727">
    <property type="entry name" value="PBP_like"/>
    <property type="match status" value="1"/>
</dbReference>
<dbReference type="FunCoup" id="Q9HJE7">
    <property type="interactions" value="61"/>
</dbReference>
<dbReference type="HOGENOM" id="CLU_010186_3_0_2"/>
<dbReference type="UniPathway" id="UPA00344"/>
<name>Q9HJE7_THEAC</name>
<dbReference type="SUPFAM" id="SSF63867">
    <property type="entry name" value="MoeA C-terminal domain-like"/>
    <property type="match status" value="1"/>
</dbReference>
<proteinExistence type="predicted"/>
<dbReference type="Pfam" id="PF03454">
    <property type="entry name" value="MoeA_C"/>
    <property type="match status" value="1"/>
</dbReference>
<dbReference type="Pfam" id="PF00994">
    <property type="entry name" value="MoCF_biosynth"/>
    <property type="match status" value="1"/>
</dbReference>
<accession>Q9HJE7</accession>
<dbReference type="OrthoDB" id="31371at2157"/>
<dbReference type="EMBL" id="AL445066">
    <property type="protein sequence ID" value="CAC12151.1"/>
    <property type="molecule type" value="Genomic_DNA"/>
</dbReference>
<comment type="pathway">
    <text evidence="1">Cofactor biosynthesis; molybdopterin biosynthesis.</text>
</comment>